<evidence type="ECO:0000313" key="2">
    <source>
        <dbReference type="Proteomes" id="UP001156670"/>
    </source>
</evidence>
<accession>A0ABQ5XUR4</accession>
<proteinExistence type="predicted"/>
<keyword evidence="2" id="KW-1185">Reference proteome</keyword>
<gene>
    <name evidence="1" type="ORF">GCM10007901_40350</name>
</gene>
<organism evidence="1 2">
    <name type="scientific">Dyella acidisoli</name>
    <dbReference type="NCBI Taxonomy" id="1867834"/>
    <lineage>
        <taxon>Bacteria</taxon>
        <taxon>Pseudomonadati</taxon>
        <taxon>Pseudomonadota</taxon>
        <taxon>Gammaproteobacteria</taxon>
        <taxon>Lysobacterales</taxon>
        <taxon>Rhodanobacteraceae</taxon>
        <taxon>Dyella</taxon>
    </lineage>
</organism>
<name>A0ABQ5XUR4_9GAMM</name>
<comment type="caution">
    <text evidence="1">The sequence shown here is derived from an EMBL/GenBank/DDBJ whole genome shotgun (WGS) entry which is preliminary data.</text>
</comment>
<protein>
    <submittedName>
        <fullName evidence="1">Uncharacterized protein</fullName>
    </submittedName>
</protein>
<dbReference type="EMBL" id="BSOB01000053">
    <property type="protein sequence ID" value="GLQ95082.1"/>
    <property type="molecule type" value="Genomic_DNA"/>
</dbReference>
<sequence>MNVASEPLIDLSAEDSGDQRAARHSAAALFCRGVTPRDGAYFVRRSGILGGQEEVRACIRRHIALLGTLERERAVAGTAYIAK</sequence>
<reference evidence="2" key="1">
    <citation type="journal article" date="2019" name="Int. J. Syst. Evol. Microbiol.">
        <title>The Global Catalogue of Microorganisms (GCM) 10K type strain sequencing project: providing services to taxonomists for standard genome sequencing and annotation.</title>
        <authorList>
            <consortium name="The Broad Institute Genomics Platform"/>
            <consortium name="The Broad Institute Genome Sequencing Center for Infectious Disease"/>
            <person name="Wu L."/>
            <person name="Ma J."/>
        </authorList>
    </citation>
    <scope>NUCLEOTIDE SEQUENCE [LARGE SCALE GENOMIC DNA]</scope>
    <source>
        <strain evidence="2">NBRC 111980</strain>
    </source>
</reference>
<dbReference type="Proteomes" id="UP001156670">
    <property type="component" value="Unassembled WGS sequence"/>
</dbReference>
<evidence type="ECO:0000313" key="1">
    <source>
        <dbReference type="EMBL" id="GLQ95082.1"/>
    </source>
</evidence>